<dbReference type="PROSITE" id="PS50283">
    <property type="entry name" value="NA_SOLUT_SYMP_3"/>
    <property type="match status" value="1"/>
</dbReference>
<evidence type="ECO:0000256" key="8">
    <source>
        <dbReference type="ARBA" id="ARBA00023053"/>
    </source>
</evidence>
<dbReference type="GO" id="GO:0005886">
    <property type="term" value="C:plasma membrane"/>
    <property type="evidence" value="ECO:0007669"/>
    <property type="project" value="UniProtKB-SubCell"/>
</dbReference>
<feature type="transmembrane region" description="Helical" evidence="14">
    <location>
        <begin position="377"/>
        <end position="397"/>
    </location>
</feature>
<dbReference type="Proteomes" id="UP000016986">
    <property type="component" value="Unassembled WGS sequence"/>
</dbReference>
<feature type="transmembrane region" description="Helical" evidence="14">
    <location>
        <begin position="454"/>
        <end position="475"/>
    </location>
</feature>
<keyword evidence="7 14" id="KW-1133">Transmembrane helix</keyword>
<dbReference type="InterPro" id="IPR038377">
    <property type="entry name" value="Na/Glc_symporter_sf"/>
</dbReference>
<feature type="transmembrane region" description="Helical" evidence="14">
    <location>
        <begin position="119"/>
        <end position="136"/>
    </location>
</feature>
<dbReference type="InterPro" id="IPR050277">
    <property type="entry name" value="Sodium:Solute_Symporter"/>
</dbReference>
<evidence type="ECO:0000256" key="11">
    <source>
        <dbReference type="ARBA" id="ARBA00023201"/>
    </source>
</evidence>
<comment type="similarity">
    <text evidence="2 13">Belongs to the sodium:solute symporter (SSF) (TC 2.A.21) family.</text>
</comment>
<evidence type="ECO:0000256" key="5">
    <source>
        <dbReference type="ARBA" id="ARBA00022692"/>
    </source>
</evidence>
<keyword evidence="8" id="KW-0915">Sodium</keyword>
<proteinExistence type="inferred from homology"/>
<keyword evidence="10 14" id="KW-0472">Membrane</keyword>
<feature type="transmembrane region" description="Helical" evidence="14">
    <location>
        <begin position="63"/>
        <end position="88"/>
    </location>
</feature>
<keyword evidence="9" id="KW-0406">Ion transport</keyword>
<dbReference type="AlphaFoldDB" id="U3A5T3"/>
<evidence type="ECO:0000256" key="3">
    <source>
        <dbReference type="ARBA" id="ARBA00022448"/>
    </source>
</evidence>
<feature type="transmembrane region" description="Helical" evidence="14">
    <location>
        <begin position="186"/>
        <end position="206"/>
    </location>
</feature>
<comment type="subcellular location">
    <subcellularLocation>
        <location evidence="1">Cell membrane</location>
        <topology evidence="1">Multi-pass membrane protein</topology>
    </subcellularLocation>
</comment>
<evidence type="ECO:0000313" key="15">
    <source>
        <dbReference type="EMBL" id="GAD53019.1"/>
    </source>
</evidence>
<evidence type="ECO:0000256" key="1">
    <source>
        <dbReference type="ARBA" id="ARBA00004651"/>
    </source>
</evidence>
<evidence type="ECO:0000313" key="16">
    <source>
        <dbReference type="Proteomes" id="UP000016986"/>
    </source>
</evidence>
<dbReference type="InterPro" id="IPR011851">
    <property type="entry name" value="Na/Pro_symporter"/>
</dbReference>
<dbReference type="GO" id="GO:0015824">
    <property type="term" value="P:proline transport"/>
    <property type="evidence" value="ECO:0007669"/>
    <property type="project" value="InterPro"/>
</dbReference>
<dbReference type="Gene3D" id="1.20.1730.10">
    <property type="entry name" value="Sodium/glucose cotransporter"/>
    <property type="match status" value="1"/>
</dbReference>
<sequence length="493" mass="51444">MNTIIGLVGYLVLVVAVGHWGTKLVSSEEDFFLGGDQLPGWALALSERSSGMSGWLLLGVPGLAWSVGLSAIWVLVGTTGGAIFQWIVYARPFMEGRKETGAITPIGLLAEKLPSDSPIVRALPALVTFVFYMGYVGSQFLAGGDIFKKAFGIDPVIGVLLIGGIVTAYSLAGGFPSVVWTDVMQALLMVFTLVVLPGYLLIGVFLDPTTSLVGGLAASGGHRATPFGGRTGIVALVFLGASLSWFFEYLGGFPHLDARFMAVRNDGDRRSAVIVASVWGVLTSTGAVLLGLLARVINGAPQAVQADREMVLPFMILQHLPGLLGGVLLAGALAAMMSTASSQIVVASSTIAQDVYREILMKGEDLSEKAHLRVSRAATLAVGVIGLVIALVTSNLVYTLVSYAGTGLFSAFGPAFTLLFFWRRDLSVAGLVAAFVAGPAATVLWITLGMNSLVTVRLIAPPIGFAAAIGATLLWPSGESSERATSAHTASQD</sequence>
<feature type="transmembrane region" description="Helical" evidence="14">
    <location>
        <begin position="232"/>
        <end position="251"/>
    </location>
</feature>
<keyword evidence="6" id="KW-0769">Symport</keyword>
<keyword evidence="4" id="KW-1003">Cell membrane</keyword>
<evidence type="ECO:0000256" key="9">
    <source>
        <dbReference type="ARBA" id="ARBA00023065"/>
    </source>
</evidence>
<evidence type="ECO:0000256" key="10">
    <source>
        <dbReference type="ARBA" id="ARBA00023136"/>
    </source>
</evidence>
<dbReference type="Pfam" id="PF00474">
    <property type="entry name" value="SSF"/>
    <property type="match status" value="1"/>
</dbReference>
<keyword evidence="5 14" id="KW-0812">Transmembrane</keyword>
<keyword evidence="11" id="KW-0739">Sodium transport</keyword>
<evidence type="ECO:0000256" key="12">
    <source>
        <dbReference type="ARBA" id="ARBA00033708"/>
    </source>
</evidence>
<evidence type="ECO:0000256" key="7">
    <source>
        <dbReference type="ARBA" id="ARBA00022989"/>
    </source>
</evidence>
<dbReference type="PANTHER" id="PTHR48086">
    <property type="entry name" value="SODIUM/PROLINE SYMPORTER-RELATED"/>
    <property type="match status" value="1"/>
</dbReference>
<dbReference type="PANTHER" id="PTHR48086:SF3">
    <property type="entry name" value="SODIUM_PROLINE SYMPORTER"/>
    <property type="match status" value="1"/>
</dbReference>
<dbReference type="InterPro" id="IPR001734">
    <property type="entry name" value="Na/solute_symporter"/>
</dbReference>
<evidence type="ECO:0000256" key="14">
    <source>
        <dbReference type="SAM" id="Phobius"/>
    </source>
</evidence>
<feature type="transmembrane region" description="Helical" evidence="14">
    <location>
        <begin position="314"/>
        <end position="335"/>
    </location>
</feature>
<keyword evidence="3" id="KW-0813">Transport</keyword>
<keyword evidence="16" id="KW-1185">Reference proteome</keyword>
<name>U3A5T3_9EURY</name>
<feature type="transmembrane region" description="Helical" evidence="14">
    <location>
        <begin position="156"/>
        <end position="179"/>
    </location>
</feature>
<accession>U3A5T3</accession>
<evidence type="ECO:0000256" key="2">
    <source>
        <dbReference type="ARBA" id="ARBA00006434"/>
    </source>
</evidence>
<evidence type="ECO:0000256" key="4">
    <source>
        <dbReference type="ARBA" id="ARBA00022475"/>
    </source>
</evidence>
<feature type="transmembrane region" description="Helical" evidence="14">
    <location>
        <begin position="272"/>
        <end position="294"/>
    </location>
</feature>
<protein>
    <submittedName>
        <fullName evidence="15">Sodium/proline symporter</fullName>
    </submittedName>
</protein>
<gene>
    <name evidence="15" type="ORF">MBEHAL_1779</name>
</gene>
<dbReference type="EMBL" id="BATA01000044">
    <property type="protein sequence ID" value="GAD53019.1"/>
    <property type="molecule type" value="Genomic_DNA"/>
</dbReference>
<organism evidence="15 16">
    <name type="scientific">Halarchaeum acidiphilum MH1-52-1</name>
    <dbReference type="NCBI Taxonomy" id="1261545"/>
    <lineage>
        <taxon>Archaea</taxon>
        <taxon>Methanobacteriati</taxon>
        <taxon>Methanobacteriota</taxon>
        <taxon>Stenosarchaea group</taxon>
        <taxon>Halobacteria</taxon>
        <taxon>Halobacteriales</taxon>
        <taxon>Halobacteriaceae</taxon>
    </lineage>
</organism>
<feature type="transmembrane region" description="Helical" evidence="14">
    <location>
        <begin position="403"/>
        <end position="421"/>
    </location>
</feature>
<comment type="catalytic activity">
    <reaction evidence="12">
        <text>L-proline(in) + Na(+)(in) = L-proline(out) + Na(+)(out)</text>
        <dbReference type="Rhea" id="RHEA:28967"/>
        <dbReference type="ChEBI" id="CHEBI:29101"/>
        <dbReference type="ChEBI" id="CHEBI:60039"/>
    </reaction>
</comment>
<dbReference type="GO" id="GO:0005298">
    <property type="term" value="F:proline:sodium symporter activity"/>
    <property type="evidence" value="ECO:0007669"/>
    <property type="project" value="InterPro"/>
</dbReference>
<feature type="transmembrane region" description="Helical" evidence="14">
    <location>
        <begin position="428"/>
        <end position="448"/>
    </location>
</feature>
<reference evidence="15 16" key="1">
    <citation type="submission" date="2013-09" db="EMBL/GenBank/DDBJ databases">
        <title>Whole genome sequencing of Halarchaeum acidiphilum strain MH1-52-1.</title>
        <authorList>
            <person name="Shimane Y."/>
            <person name="Minegishi H."/>
            <person name="Nishi S."/>
            <person name="Echigo A."/>
            <person name="Shuto A."/>
            <person name="Konishi M."/>
            <person name="Ito T."/>
            <person name="Ohkuma M."/>
            <person name="Ohta Y."/>
            <person name="Nagano Y."/>
            <person name="Tsubouchi T."/>
            <person name="Mori K."/>
            <person name="Usui K."/>
            <person name="Kamekura M."/>
            <person name="Usami R."/>
            <person name="Takaki Y."/>
            <person name="Hatada Y."/>
        </authorList>
    </citation>
    <scope>NUCLEOTIDE SEQUENCE [LARGE SCALE GENOMIC DNA]</scope>
    <source>
        <strain evidence="15 16">JCM 16109</strain>
    </source>
</reference>
<comment type="caution">
    <text evidence="15">The sequence shown here is derived from an EMBL/GenBank/DDBJ whole genome shotgun (WGS) entry which is preliminary data.</text>
</comment>
<evidence type="ECO:0000256" key="13">
    <source>
        <dbReference type="RuleBase" id="RU362091"/>
    </source>
</evidence>
<dbReference type="eggNOG" id="arCOG01316">
    <property type="taxonomic scope" value="Archaea"/>
</dbReference>
<evidence type="ECO:0000256" key="6">
    <source>
        <dbReference type="ARBA" id="ARBA00022847"/>
    </source>
</evidence>
<dbReference type="CDD" id="cd11475">
    <property type="entry name" value="SLC5sbd_PutP"/>
    <property type="match status" value="1"/>
</dbReference>
<dbReference type="GO" id="GO:0031402">
    <property type="term" value="F:sodium ion binding"/>
    <property type="evidence" value="ECO:0007669"/>
    <property type="project" value="InterPro"/>
</dbReference>